<evidence type="ECO:0000313" key="2">
    <source>
        <dbReference type="Proteomes" id="UP000319298"/>
    </source>
</evidence>
<reference evidence="2" key="1">
    <citation type="submission" date="2019-06" db="EMBL/GenBank/DDBJ databases">
        <title>Whole-Genome Sequence of Bradyrhizobium sp. 3 Strain 65S1MB.</title>
        <authorList>
            <person name="Bromfield E.S.P."/>
            <person name="Cloutier S."/>
            <person name="Nguyen H.D.T."/>
        </authorList>
    </citation>
    <scope>NUCLEOTIDE SEQUENCE [LARGE SCALE GENOMIC DNA]</scope>
    <source>
        <strain evidence="2">65S1MB</strain>
    </source>
</reference>
<organism evidence="1 2">
    <name type="scientific">Bradyrhizobium symbiodeficiens</name>
    <dbReference type="NCBI Taxonomy" id="1404367"/>
    <lineage>
        <taxon>Bacteria</taxon>
        <taxon>Pseudomonadati</taxon>
        <taxon>Pseudomonadota</taxon>
        <taxon>Alphaproteobacteria</taxon>
        <taxon>Hyphomicrobiales</taxon>
        <taxon>Nitrobacteraceae</taxon>
        <taxon>Bradyrhizobium</taxon>
    </lineage>
</organism>
<dbReference type="Proteomes" id="UP000319298">
    <property type="component" value="Chromosome"/>
</dbReference>
<proteinExistence type="predicted"/>
<protein>
    <recommendedName>
        <fullName evidence="3">DUF2171 domain-containing protein</fullName>
    </recommendedName>
</protein>
<keyword evidence="2" id="KW-1185">Reference proteome</keyword>
<sequence>MTDADIGQSVRILVADGNITGALDHVIVKAVIPLQLQGRIEIAVGNERVLEESVARGDDRPNGGRQRAGYARGISAMDAGQRCRQLATEYRRRKGIGWRDEHQIGLAAQGQIEIDVHGRGKSSNLNSRTAAAPPEAFTFV</sequence>
<dbReference type="EMBL" id="CP041090">
    <property type="protein sequence ID" value="WWE88669.1"/>
    <property type="molecule type" value="Genomic_DNA"/>
</dbReference>
<accession>A0ABZ2F2C2</accession>
<reference evidence="1 2" key="2">
    <citation type="journal article" date="2020" name="Int. J. Syst. Evol. Microbiol.">
        <title>Description and complete genome sequences of Bradyrhizobium symbiodeficiens sp. nov., a non-symbiotic bacterium associated with legumes native to Canada.</title>
        <authorList>
            <person name="Bromfield E.S.P."/>
            <person name="Cloutier S."/>
            <person name="Nguyen H.D.T."/>
        </authorList>
    </citation>
    <scope>NUCLEOTIDE SEQUENCE [LARGE SCALE GENOMIC DNA]</scope>
    <source>
        <strain evidence="1 2">65S1MB</strain>
    </source>
</reference>
<name>A0ABZ2F2C2_9BRAD</name>
<evidence type="ECO:0000313" key="1">
    <source>
        <dbReference type="EMBL" id="WWE88669.1"/>
    </source>
</evidence>
<gene>
    <name evidence="1" type="ORF">FJN17_34455</name>
</gene>
<evidence type="ECO:0008006" key="3">
    <source>
        <dbReference type="Google" id="ProtNLM"/>
    </source>
</evidence>